<evidence type="ECO:0000256" key="1">
    <source>
        <dbReference type="SAM" id="MobiDB-lite"/>
    </source>
</evidence>
<accession>A0AAD4VBV3</accession>
<dbReference type="AlphaFoldDB" id="A0AAD4VBV3"/>
<evidence type="ECO:0000313" key="2">
    <source>
        <dbReference type="EMBL" id="KAI5321566.1"/>
    </source>
</evidence>
<comment type="caution">
    <text evidence="2">The sequence shown here is derived from an EMBL/GenBank/DDBJ whole genome shotgun (WGS) entry which is preliminary data.</text>
</comment>
<protein>
    <submittedName>
        <fullName evidence="2">Uncharacterized protein</fullName>
    </submittedName>
</protein>
<reference evidence="2 3" key="1">
    <citation type="journal article" date="2022" name="G3 (Bethesda)">
        <title>Whole-genome sequence and methylome profiling of the almond [Prunus dulcis (Mill.) D.A. Webb] cultivar 'Nonpareil'.</title>
        <authorList>
            <person name="D'Amico-Willman K.M."/>
            <person name="Ouma W.Z."/>
            <person name="Meulia T."/>
            <person name="Sideli G.M."/>
            <person name="Gradziel T.M."/>
            <person name="Fresnedo-Ramirez J."/>
        </authorList>
    </citation>
    <scope>NUCLEOTIDE SEQUENCE [LARGE SCALE GENOMIC DNA]</scope>
    <source>
        <strain evidence="2">Clone GOH B32 T37-40</strain>
    </source>
</reference>
<proteinExistence type="predicted"/>
<feature type="compositionally biased region" description="Polar residues" evidence="1">
    <location>
        <begin position="1"/>
        <end position="13"/>
    </location>
</feature>
<dbReference type="EMBL" id="JAJFAZ020000006">
    <property type="protein sequence ID" value="KAI5321566.1"/>
    <property type="molecule type" value="Genomic_DNA"/>
</dbReference>
<organism evidence="2 3">
    <name type="scientific">Prunus dulcis</name>
    <name type="common">Almond</name>
    <name type="synonym">Amygdalus dulcis</name>
    <dbReference type="NCBI Taxonomy" id="3755"/>
    <lineage>
        <taxon>Eukaryota</taxon>
        <taxon>Viridiplantae</taxon>
        <taxon>Streptophyta</taxon>
        <taxon>Embryophyta</taxon>
        <taxon>Tracheophyta</taxon>
        <taxon>Spermatophyta</taxon>
        <taxon>Magnoliopsida</taxon>
        <taxon>eudicotyledons</taxon>
        <taxon>Gunneridae</taxon>
        <taxon>Pentapetalae</taxon>
        <taxon>rosids</taxon>
        <taxon>fabids</taxon>
        <taxon>Rosales</taxon>
        <taxon>Rosaceae</taxon>
        <taxon>Amygdaloideae</taxon>
        <taxon>Amygdaleae</taxon>
        <taxon>Prunus</taxon>
    </lineage>
</organism>
<keyword evidence="3" id="KW-1185">Reference proteome</keyword>
<name>A0AAD4VBV3_PRUDU</name>
<evidence type="ECO:0000313" key="3">
    <source>
        <dbReference type="Proteomes" id="UP001054821"/>
    </source>
</evidence>
<sequence>MSSRSEVSDSQNTGSSGSSFRDDDRDDVEVVDQMCDATDQMGEEMPVGLGGFEYRGCSRRNRSEEAEGTDQSGKGSDPGEQGSASVARLGSGKGAESHSEKNEEEQGWSANEHLSSMTQQKLDRLRAEYAILNNIILRMPTRDEKPSTPLLGWVTLCAHMLKQGVRLPLSHLYKSG</sequence>
<feature type="region of interest" description="Disordered" evidence="1">
    <location>
        <begin position="1"/>
        <end position="113"/>
    </location>
</feature>
<dbReference type="Proteomes" id="UP001054821">
    <property type="component" value="Chromosome 6"/>
</dbReference>
<gene>
    <name evidence="2" type="ORF">L3X38_030637</name>
</gene>